<dbReference type="PANTHER" id="PTHR24148">
    <property type="entry name" value="ANKYRIN REPEAT DOMAIN-CONTAINING PROTEIN 39 HOMOLOG-RELATED"/>
    <property type="match status" value="1"/>
</dbReference>
<feature type="domain" description="Heterokaryon incompatibility" evidence="2">
    <location>
        <begin position="67"/>
        <end position="172"/>
    </location>
</feature>
<dbReference type="InterPro" id="IPR052895">
    <property type="entry name" value="HetReg/Transcr_Mod"/>
</dbReference>
<dbReference type="OrthoDB" id="2157530at2759"/>
<proteinExistence type="predicted"/>
<dbReference type="EMBL" id="JPKY01000013">
    <property type="protein sequence ID" value="KFH47090.1"/>
    <property type="molecule type" value="Genomic_DNA"/>
</dbReference>
<evidence type="ECO:0000313" key="3">
    <source>
        <dbReference type="EMBL" id="KFH47090.1"/>
    </source>
</evidence>
<keyword evidence="4" id="KW-1185">Reference proteome</keyword>
<evidence type="ECO:0000313" key="4">
    <source>
        <dbReference type="Proteomes" id="UP000029964"/>
    </source>
</evidence>
<dbReference type="Proteomes" id="UP000029964">
    <property type="component" value="Unassembled WGS sequence"/>
</dbReference>
<gene>
    <name evidence="3" type="ORF">ACRE_021650</name>
</gene>
<evidence type="ECO:0000256" key="1">
    <source>
        <dbReference type="SAM" id="MobiDB-lite"/>
    </source>
</evidence>
<dbReference type="AlphaFoldDB" id="A0A086TCK8"/>
<reference evidence="4" key="1">
    <citation type="journal article" date="2014" name="Genome Announc.">
        <title>Genome sequence and annotation of Acremonium chrysogenum, producer of the beta-lactam antibiotic cephalosporin C.</title>
        <authorList>
            <person name="Terfehr D."/>
            <person name="Dahlmann T.A."/>
            <person name="Specht T."/>
            <person name="Zadra I."/>
            <person name="Kuernsteiner H."/>
            <person name="Kueck U."/>
        </authorList>
    </citation>
    <scope>NUCLEOTIDE SEQUENCE [LARGE SCALE GENOMIC DNA]</scope>
    <source>
        <strain evidence="4">ATCC 11550 / CBS 779.69 / DSM 880 / IAM 14645 / JCM 23072 / IMI 49137</strain>
    </source>
</reference>
<feature type="region of interest" description="Disordered" evidence="1">
    <location>
        <begin position="83"/>
        <end position="104"/>
    </location>
</feature>
<sequence>MGAALSRAWSAVSGRWLAPRPSFEFHYALDNHSIRLLRFVAPREYRFDPMATSLLATMHRLDDLAEYVAWPYTWPPTPRMTDTGIWSSSARQRATAPRPSESHGAAQVPSLHWYFNDDVRHVWIDAICTNQADVEKRAAQGGIMDRIYRGAFSTAIWLGKETSDSDKAKANGQRRLPLGTLPLRDR</sequence>
<name>A0A086TCK8_HAPC1</name>
<organism evidence="3 4">
    <name type="scientific">Hapsidospora chrysogenum (strain ATCC 11550 / CBS 779.69 / DSM 880 / IAM 14645 / JCM 23072 / IMI 49137)</name>
    <name type="common">Acremonium chrysogenum</name>
    <dbReference type="NCBI Taxonomy" id="857340"/>
    <lineage>
        <taxon>Eukaryota</taxon>
        <taxon>Fungi</taxon>
        <taxon>Dikarya</taxon>
        <taxon>Ascomycota</taxon>
        <taxon>Pezizomycotina</taxon>
        <taxon>Sordariomycetes</taxon>
        <taxon>Hypocreomycetidae</taxon>
        <taxon>Hypocreales</taxon>
        <taxon>Bionectriaceae</taxon>
        <taxon>Hapsidospora</taxon>
    </lineage>
</organism>
<dbReference type="HOGENOM" id="CLU_1453988_0_0_1"/>
<dbReference type="InterPro" id="IPR010730">
    <property type="entry name" value="HET"/>
</dbReference>
<dbReference type="Pfam" id="PF06985">
    <property type="entry name" value="HET"/>
    <property type="match status" value="1"/>
</dbReference>
<feature type="region of interest" description="Disordered" evidence="1">
    <location>
        <begin position="164"/>
        <end position="186"/>
    </location>
</feature>
<evidence type="ECO:0000259" key="2">
    <source>
        <dbReference type="Pfam" id="PF06985"/>
    </source>
</evidence>
<protein>
    <submittedName>
        <fullName evidence="3">Heterokaryon incompatibility protein 6, OR allele-like protein</fullName>
    </submittedName>
</protein>
<comment type="caution">
    <text evidence="3">The sequence shown here is derived from an EMBL/GenBank/DDBJ whole genome shotgun (WGS) entry which is preliminary data.</text>
</comment>
<accession>A0A086TCK8</accession>
<dbReference type="PANTHER" id="PTHR24148:SF73">
    <property type="entry name" value="HET DOMAIN PROTEIN (AFU_ORTHOLOGUE AFUA_8G01020)"/>
    <property type="match status" value="1"/>
</dbReference>